<dbReference type="GO" id="GO:0006782">
    <property type="term" value="P:protoporphyrinogen IX biosynthetic process"/>
    <property type="evidence" value="ECO:0007669"/>
    <property type="project" value="UniProtKB-UniRule"/>
</dbReference>
<dbReference type="EC" id="5.4.3.8" evidence="8"/>
<dbReference type="NCBIfam" id="TIGR00713">
    <property type="entry name" value="hemL"/>
    <property type="match status" value="1"/>
</dbReference>
<keyword evidence="5 8" id="KW-0663">Pyridoxal phosphate</keyword>
<dbReference type="UniPathway" id="UPA00251">
    <property type="reaction ID" value="UER00317"/>
</dbReference>
<comment type="catalytic activity">
    <reaction evidence="1 8">
        <text>(S)-4-amino-5-oxopentanoate = 5-aminolevulinate</text>
        <dbReference type="Rhea" id="RHEA:14265"/>
        <dbReference type="ChEBI" id="CHEBI:57501"/>
        <dbReference type="ChEBI" id="CHEBI:356416"/>
        <dbReference type="EC" id="5.4.3.8"/>
    </reaction>
</comment>
<comment type="similarity">
    <text evidence="4 8">Belongs to the class-III pyridoxal-phosphate-dependent aminotransferase family. HemL subfamily.</text>
</comment>
<evidence type="ECO:0000313" key="10">
    <source>
        <dbReference type="Proteomes" id="UP000233534"/>
    </source>
</evidence>
<dbReference type="RefSeq" id="WP_101298955.1">
    <property type="nucleotide sequence ID" value="NZ_CP025197.1"/>
</dbReference>
<organism evidence="9 10">
    <name type="scientific">Acetivibrio saccincola</name>
    <dbReference type="NCBI Taxonomy" id="1677857"/>
    <lineage>
        <taxon>Bacteria</taxon>
        <taxon>Bacillati</taxon>
        <taxon>Bacillota</taxon>
        <taxon>Clostridia</taxon>
        <taxon>Eubacteriales</taxon>
        <taxon>Oscillospiraceae</taxon>
        <taxon>Acetivibrio</taxon>
    </lineage>
</organism>
<evidence type="ECO:0000256" key="4">
    <source>
        <dbReference type="ARBA" id="ARBA00008981"/>
    </source>
</evidence>
<evidence type="ECO:0000256" key="3">
    <source>
        <dbReference type="ARBA" id="ARBA00004819"/>
    </source>
</evidence>
<dbReference type="AlphaFoldDB" id="A0A2K9E2A4"/>
<evidence type="ECO:0000256" key="1">
    <source>
        <dbReference type="ARBA" id="ARBA00001579"/>
    </source>
</evidence>
<proteinExistence type="inferred from homology"/>
<accession>A0A2K9E2A4</accession>
<dbReference type="KEGG" id="hsc:HVS_02715"/>
<evidence type="ECO:0000256" key="5">
    <source>
        <dbReference type="ARBA" id="ARBA00022898"/>
    </source>
</evidence>
<keyword evidence="10" id="KW-1185">Reference proteome</keyword>
<dbReference type="GO" id="GO:0030170">
    <property type="term" value="F:pyridoxal phosphate binding"/>
    <property type="evidence" value="ECO:0007669"/>
    <property type="project" value="InterPro"/>
</dbReference>
<dbReference type="Gene3D" id="3.90.1150.10">
    <property type="entry name" value="Aspartate Aminotransferase, domain 1"/>
    <property type="match status" value="1"/>
</dbReference>
<comment type="pathway">
    <text evidence="3">Porphyrin-containing compound metabolism; protoporphyrin-IX biosynthesis; 5-aminolevulinate from L-glutamyl-tRNA(Glu): step 2/2.</text>
</comment>
<dbReference type="InterPro" id="IPR015422">
    <property type="entry name" value="PyrdxlP-dep_Trfase_small"/>
</dbReference>
<keyword evidence="6 8" id="KW-0413">Isomerase</keyword>
<dbReference type="HAMAP" id="MF_00375">
    <property type="entry name" value="HemL_aminotrans_3"/>
    <property type="match status" value="1"/>
</dbReference>
<dbReference type="FunFam" id="3.40.640.10:FF:000021">
    <property type="entry name" value="Glutamate-1-semialdehyde 2,1-aminomutase"/>
    <property type="match status" value="1"/>
</dbReference>
<comment type="cofactor">
    <cofactor evidence="2 8">
        <name>pyridoxal 5'-phosphate</name>
        <dbReference type="ChEBI" id="CHEBI:597326"/>
    </cofactor>
</comment>
<dbReference type="Proteomes" id="UP000233534">
    <property type="component" value="Chromosome"/>
</dbReference>
<comment type="subcellular location">
    <subcellularLocation>
        <location evidence="8">Cytoplasm</location>
    </subcellularLocation>
</comment>
<gene>
    <name evidence="8 9" type="primary">hemL</name>
    <name evidence="9" type="ORF">HVS_02715</name>
</gene>
<dbReference type="PANTHER" id="PTHR43713">
    <property type="entry name" value="GLUTAMATE-1-SEMIALDEHYDE 2,1-AMINOMUTASE"/>
    <property type="match status" value="1"/>
</dbReference>
<dbReference type="PANTHER" id="PTHR43713:SF3">
    <property type="entry name" value="GLUTAMATE-1-SEMIALDEHYDE 2,1-AMINOMUTASE 1, CHLOROPLASTIC-RELATED"/>
    <property type="match status" value="1"/>
</dbReference>
<dbReference type="Pfam" id="PF00202">
    <property type="entry name" value="Aminotran_3"/>
    <property type="match status" value="1"/>
</dbReference>
<dbReference type="GO" id="GO:0005737">
    <property type="term" value="C:cytoplasm"/>
    <property type="evidence" value="ECO:0007669"/>
    <property type="project" value="UniProtKB-SubCell"/>
</dbReference>
<dbReference type="CDD" id="cd00610">
    <property type="entry name" value="OAT_like"/>
    <property type="match status" value="1"/>
</dbReference>
<keyword evidence="8" id="KW-0963">Cytoplasm</keyword>
<dbReference type="InterPro" id="IPR015424">
    <property type="entry name" value="PyrdxlP-dep_Trfase"/>
</dbReference>
<dbReference type="InterPro" id="IPR004639">
    <property type="entry name" value="4pyrrol_synth_GluAld_NH2Trfase"/>
</dbReference>
<reference evidence="9 10" key="1">
    <citation type="submission" date="2017-12" db="EMBL/GenBank/DDBJ databases">
        <title>Complete genome sequence of Herbivorax saccincola GGR1, a novel Cellulosome-producing hydrolytic bacterium in a thermophilic biogas plant, established by Illumina and Nanopore MinION sequencing.</title>
        <authorList>
            <person name="Pechtl A."/>
            <person name="Ruckert C."/>
            <person name="Koeck D.E."/>
            <person name="Maus I."/>
            <person name="Winkler A."/>
            <person name="Kalinowski J."/>
            <person name="Puhler A."/>
            <person name="Schwarz W.W."/>
            <person name="Zverlov V.V."/>
            <person name="Schluter A."/>
            <person name="Liebl W."/>
        </authorList>
    </citation>
    <scope>NUCLEOTIDE SEQUENCE [LARGE SCALE GENOMIC DNA]</scope>
    <source>
        <strain evidence="10">SR1</strain>
    </source>
</reference>
<evidence type="ECO:0000256" key="6">
    <source>
        <dbReference type="ARBA" id="ARBA00023235"/>
    </source>
</evidence>
<dbReference type="GO" id="GO:0042286">
    <property type="term" value="F:glutamate-1-semialdehyde 2,1-aminomutase activity"/>
    <property type="evidence" value="ECO:0007669"/>
    <property type="project" value="UniProtKB-UniRule"/>
</dbReference>
<protein>
    <recommendedName>
        <fullName evidence="8">Glutamate-1-semialdehyde 2,1-aminomutase</fullName>
        <shortName evidence="8">GSA</shortName>
        <ecNumber evidence="8">5.4.3.8</ecNumber>
    </recommendedName>
    <alternativeName>
        <fullName evidence="8">Glutamate-1-semialdehyde aminotransferase</fullName>
        <shortName evidence="8">GSA-AT</shortName>
    </alternativeName>
</protein>
<dbReference type="EMBL" id="CP025197">
    <property type="protein sequence ID" value="AUG56498.1"/>
    <property type="molecule type" value="Genomic_DNA"/>
</dbReference>
<dbReference type="SUPFAM" id="SSF53383">
    <property type="entry name" value="PLP-dependent transferases"/>
    <property type="match status" value="1"/>
</dbReference>
<feature type="modified residue" description="N6-(pyridoxal phosphate)lysine" evidence="8">
    <location>
        <position position="264"/>
    </location>
</feature>
<evidence type="ECO:0000256" key="2">
    <source>
        <dbReference type="ARBA" id="ARBA00001933"/>
    </source>
</evidence>
<sequence length="430" mass="46487">MNSNSLYERAKKVMPGGVNSPVRAFGAVGGNPLFISKGEGSKISDVDGNEYIDYVCSWGPVILGHNHPEIAKSIESAIYNGLSFGAPTEIEVLAAELITSSVPNVDMVRMVNSGTEAVMSAVRLARGYTGKDKIIKFEGCYHGHGDSMLVKAGSGALTLSAPDSRGVTHGTAKDTLVAVYNDIESVERLFCENKDEIAGVIIEPVAANMGVIPPEENFLTGLRKLCDKNNALLIFDEVITGFRLCFGGAQEFYGVDADIVTFGKVIGAGMPVGAYGGRREIMECVSPLGGVYQAGTLSGNPIAMTAGYTQLKILSENKEIYNKINNLALKLEEGFKRAAGELELPMWVNRVGSLVSVFFTKECVENYKKAKTSDTGLYSKYFNYMLKEGIYLAPSQFEAMFISYSHTEEDICKTLDAARKVLGNLKELGY</sequence>
<evidence type="ECO:0000256" key="7">
    <source>
        <dbReference type="ARBA" id="ARBA00023244"/>
    </source>
</evidence>
<comment type="subunit">
    <text evidence="8">Homodimer.</text>
</comment>
<dbReference type="GO" id="GO:0008483">
    <property type="term" value="F:transaminase activity"/>
    <property type="evidence" value="ECO:0007669"/>
    <property type="project" value="InterPro"/>
</dbReference>
<evidence type="ECO:0000313" key="9">
    <source>
        <dbReference type="EMBL" id="AUG56498.1"/>
    </source>
</evidence>
<dbReference type="Gene3D" id="3.40.640.10">
    <property type="entry name" value="Type I PLP-dependent aspartate aminotransferase-like (Major domain)"/>
    <property type="match status" value="1"/>
</dbReference>
<name>A0A2K9E2A4_9FIRM</name>
<dbReference type="InterPro" id="IPR015421">
    <property type="entry name" value="PyrdxlP-dep_Trfase_major"/>
</dbReference>
<evidence type="ECO:0000256" key="8">
    <source>
        <dbReference type="HAMAP-Rule" id="MF_00375"/>
    </source>
</evidence>
<dbReference type="InterPro" id="IPR005814">
    <property type="entry name" value="Aminotrans_3"/>
</dbReference>
<keyword evidence="7 8" id="KW-0627">Porphyrin biosynthesis</keyword>
<dbReference type="NCBIfam" id="NF000818">
    <property type="entry name" value="PRK00062.1"/>
    <property type="match status" value="1"/>
</dbReference>